<dbReference type="EMBL" id="CP045119">
    <property type="protein sequence ID" value="QIN83086.1"/>
    <property type="molecule type" value="Genomic_DNA"/>
</dbReference>
<dbReference type="PANTHER" id="PTHR48105">
    <property type="entry name" value="THIOREDOXIN REDUCTASE 1-RELATED-RELATED"/>
    <property type="match status" value="1"/>
</dbReference>
<dbReference type="InterPro" id="IPR023753">
    <property type="entry name" value="FAD/NAD-binding_dom"/>
</dbReference>
<evidence type="ECO:0000313" key="7">
    <source>
        <dbReference type="Proteomes" id="UP000501452"/>
    </source>
</evidence>
<dbReference type="KEGG" id="rub:GBA63_10835"/>
<evidence type="ECO:0000256" key="3">
    <source>
        <dbReference type="ARBA" id="ARBA00048132"/>
    </source>
</evidence>
<dbReference type="SUPFAM" id="SSF51905">
    <property type="entry name" value="FAD/NAD(P)-binding domain"/>
    <property type="match status" value="1"/>
</dbReference>
<protein>
    <submittedName>
        <fullName evidence="6">FAD-binding protein</fullName>
    </submittedName>
</protein>
<dbReference type="Proteomes" id="UP000501452">
    <property type="component" value="Chromosome"/>
</dbReference>
<keyword evidence="7" id="KW-1185">Reference proteome</keyword>
<dbReference type="Gene3D" id="3.50.50.60">
    <property type="entry name" value="FAD/NAD(P)-binding domain"/>
    <property type="match status" value="2"/>
</dbReference>
<proteinExistence type="predicted"/>
<evidence type="ECO:0000259" key="5">
    <source>
        <dbReference type="Pfam" id="PF07992"/>
    </source>
</evidence>
<feature type="domain" description="FAD/NAD(P)-binding" evidence="5">
    <location>
        <begin position="68"/>
        <end position="208"/>
    </location>
</feature>
<sequence length="392" mass="41723">MCPLTLQTYLRYWFYNERWSCTSGKHEGEHDRGRPSGRGEQRGEETRVTQSAERFGAKTLDGDGRPRYDVVVVGAGAAGLSAALVLGRSGRKVLVLDGGEPRNAPAEASHGFFTRDGVQPGEMLKIGREQLGRYPNVEYRTGRATQASGADGAFEVTLEDGEVVSARKLVLATGVFDELPERPGFRELWGKGVYHCPYCHGWEMRGRPLAVLASPGTAFDRVALIRNWSRDLALLTDGEGGLSGADRRRLDALSVPVYEERISRLEGDPARPGGGLERVVFEGGAALEREGVFHVPPQRQRSGLAGSIGCELAAPVPTVEFVKADPMTRETTVAGVYAAGDAVRAPGQSVVLASASGAAAAYVLNHALAIQDAKDEVAAAPSAKGDLGRAAG</sequence>
<feature type="region of interest" description="Disordered" evidence="4">
    <location>
        <begin position="23"/>
        <end position="60"/>
    </location>
</feature>
<organism evidence="6 7">
    <name type="scientific">Rubrobacter tropicus</name>
    <dbReference type="NCBI Taxonomy" id="2653851"/>
    <lineage>
        <taxon>Bacteria</taxon>
        <taxon>Bacillati</taxon>
        <taxon>Actinomycetota</taxon>
        <taxon>Rubrobacteria</taxon>
        <taxon>Rubrobacterales</taxon>
        <taxon>Rubrobacteraceae</taxon>
        <taxon>Rubrobacter</taxon>
    </lineage>
</organism>
<dbReference type="Pfam" id="PF07992">
    <property type="entry name" value="Pyr_redox_2"/>
    <property type="match status" value="1"/>
</dbReference>
<dbReference type="GO" id="GO:0004791">
    <property type="term" value="F:thioredoxin-disulfide reductase (NADPH) activity"/>
    <property type="evidence" value="ECO:0007669"/>
    <property type="project" value="UniProtKB-EC"/>
</dbReference>
<keyword evidence="2" id="KW-0560">Oxidoreductase</keyword>
<comment type="catalytic activity">
    <reaction evidence="3">
        <text>[thioredoxin]-dithiol + NADP(+) = [thioredoxin]-disulfide + NADPH + H(+)</text>
        <dbReference type="Rhea" id="RHEA:20345"/>
        <dbReference type="Rhea" id="RHEA-COMP:10698"/>
        <dbReference type="Rhea" id="RHEA-COMP:10700"/>
        <dbReference type="ChEBI" id="CHEBI:15378"/>
        <dbReference type="ChEBI" id="CHEBI:29950"/>
        <dbReference type="ChEBI" id="CHEBI:50058"/>
        <dbReference type="ChEBI" id="CHEBI:57783"/>
        <dbReference type="ChEBI" id="CHEBI:58349"/>
        <dbReference type="EC" id="1.8.1.9"/>
    </reaction>
</comment>
<feature type="compositionally biased region" description="Basic and acidic residues" evidence="4">
    <location>
        <begin position="24"/>
        <end position="47"/>
    </location>
</feature>
<accession>A0A6G8Q9D8</accession>
<gene>
    <name evidence="6" type="ORF">GBA63_10835</name>
</gene>
<evidence type="ECO:0000256" key="4">
    <source>
        <dbReference type="SAM" id="MobiDB-lite"/>
    </source>
</evidence>
<dbReference type="InterPro" id="IPR050097">
    <property type="entry name" value="Ferredoxin-NADP_redctase_2"/>
</dbReference>
<reference evidence="6 7" key="1">
    <citation type="submission" date="2019-10" db="EMBL/GenBank/DDBJ databases">
        <title>Rubrobacter sp nov SCSIO 52090 isolated from a deep-sea sediment in the South China Sea.</title>
        <authorList>
            <person name="Chen R.W."/>
        </authorList>
    </citation>
    <scope>NUCLEOTIDE SEQUENCE [LARGE SCALE GENOMIC DNA]</scope>
    <source>
        <strain evidence="6 7">SCSIO 52909</strain>
    </source>
</reference>
<dbReference type="InterPro" id="IPR036188">
    <property type="entry name" value="FAD/NAD-bd_sf"/>
</dbReference>
<evidence type="ECO:0000256" key="2">
    <source>
        <dbReference type="ARBA" id="ARBA00023002"/>
    </source>
</evidence>
<dbReference type="PRINTS" id="PR00469">
    <property type="entry name" value="PNDRDTASEII"/>
</dbReference>
<name>A0A6G8Q9D8_9ACTN</name>
<keyword evidence="1" id="KW-0285">Flavoprotein</keyword>
<dbReference type="PRINTS" id="PR00368">
    <property type="entry name" value="FADPNR"/>
</dbReference>
<evidence type="ECO:0000256" key="1">
    <source>
        <dbReference type="ARBA" id="ARBA00022630"/>
    </source>
</evidence>
<evidence type="ECO:0000313" key="6">
    <source>
        <dbReference type="EMBL" id="QIN83086.1"/>
    </source>
</evidence>
<dbReference type="AlphaFoldDB" id="A0A6G8Q9D8"/>